<evidence type="ECO:0000256" key="5">
    <source>
        <dbReference type="ARBA" id="ARBA00023136"/>
    </source>
</evidence>
<keyword evidence="8" id="KW-1185">Reference proteome</keyword>
<sequence length="78" mass="8054">MTAELATIVLVGTAAALGDAGSPATDSTLAPAAGLNDDYQHAHIWDSVVSTLHSHNMPLVLFGWLASPALINSTEEVK</sequence>
<evidence type="ECO:0000313" key="7">
    <source>
        <dbReference type="EMBL" id="GAA5178045.1"/>
    </source>
</evidence>
<gene>
    <name evidence="7" type="ORF">GCM10023342_27530</name>
</gene>
<dbReference type="PANTHER" id="PTHR37821">
    <property type="entry name" value="AMINO ACID TRANSPORTER YUIF-RELATED"/>
    <property type="match status" value="1"/>
</dbReference>
<evidence type="ECO:0000313" key="8">
    <source>
        <dbReference type="Proteomes" id="UP001500074"/>
    </source>
</evidence>
<organism evidence="7 8">
    <name type="scientific">Modicisalibacter zincidurans</name>
    <dbReference type="NCBI Taxonomy" id="1178777"/>
    <lineage>
        <taxon>Bacteria</taxon>
        <taxon>Pseudomonadati</taxon>
        <taxon>Pseudomonadota</taxon>
        <taxon>Gammaproteobacteria</taxon>
        <taxon>Oceanospirillales</taxon>
        <taxon>Halomonadaceae</taxon>
        <taxon>Modicisalibacter</taxon>
    </lineage>
</organism>
<keyword evidence="4" id="KW-1133">Transmembrane helix</keyword>
<feature type="domain" description="Na+/H+ antiporter NhaC-like C-terminal" evidence="6">
    <location>
        <begin position="4"/>
        <end position="64"/>
    </location>
</feature>
<keyword evidence="5" id="KW-0472">Membrane</keyword>
<keyword evidence="3" id="KW-0812">Transmembrane</keyword>
<evidence type="ECO:0000256" key="2">
    <source>
        <dbReference type="ARBA" id="ARBA00022475"/>
    </source>
</evidence>
<comment type="subcellular location">
    <subcellularLocation>
        <location evidence="1">Cell membrane</location>
        <topology evidence="1">Multi-pass membrane protein</topology>
    </subcellularLocation>
</comment>
<dbReference type="InterPro" id="IPR052576">
    <property type="entry name" value="AA_Transporter-Related"/>
</dbReference>
<dbReference type="Proteomes" id="UP001500074">
    <property type="component" value="Unassembled WGS sequence"/>
</dbReference>
<evidence type="ECO:0000256" key="4">
    <source>
        <dbReference type="ARBA" id="ARBA00022989"/>
    </source>
</evidence>
<evidence type="ECO:0000256" key="1">
    <source>
        <dbReference type="ARBA" id="ARBA00004651"/>
    </source>
</evidence>
<accession>A0ABP9RIK8</accession>
<keyword evidence="2" id="KW-1003">Cell membrane</keyword>
<evidence type="ECO:0000259" key="6">
    <source>
        <dbReference type="Pfam" id="PF03553"/>
    </source>
</evidence>
<name>A0ABP9RIK8_9GAMM</name>
<dbReference type="InterPro" id="IPR018461">
    <property type="entry name" value="Na/H_Antiport_NhaC-like_C"/>
</dbReference>
<proteinExistence type="predicted"/>
<protein>
    <recommendedName>
        <fullName evidence="6">Na+/H+ antiporter NhaC-like C-terminal domain-containing protein</fullName>
    </recommendedName>
</protein>
<dbReference type="Pfam" id="PF03553">
    <property type="entry name" value="Na_H_antiporter"/>
    <property type="match status" value="1"/>
</dbReference>
<reference evidence="8" key="1">
    <citation type="journal article" date="2019" name="Int. J. Syst. Evol. Microbiol.">
        <title>The Global Catalogue of Microorganisms (GCM) 10K type strain sequencing project: providing services to taxonomists for standard genome sequencing and annotation.</title>
        <authorList>
            <consortium name="The Broad Institute Genomics Platform"/>
            <consortium name="The Broad Institute Genome Sequencing Center for Infectious Disease"/>
            <person name="Wu L."/>
            <person name="Ma J."/>
        </authorList>
    </citation>
    <scope>NUCLEOTIDE SEQUENCE [LARGE SCALE GENOMIC DNA]</scope>
    <source>
        <strain evidence="8">JCM 18472</strain>
    </source>
</reference>
<comment type="caution">
    <text evidence="7">The sequence shown here is derived from an EMBL/GenBank/DDBJ whole genome shotgun (WGS) entry which is preliminary data.</text>
</comment>
<evidence type="ECO:0000256" key="3">
    <source>
        <dbReference type="ARBA" id="ARBA00022692"/>
    </source>
</evidence>
<dbReference type="EMBL" id="BAABKI010000028">
    <property type="protein sequence ID" value="GAA5178045.1"/>
    <property type="molecule type" value="Genomic_DNA"/>
</dbReference>
<dbReference type="PANTHER" id="PTHR37821:SF1">
    <property type="entry name" value="AMINO ACID TRANSPORTER YUIF-RELATED"/>
    <property type="match status" value="1"/>
</dbReference>